<dbReference type="Gene3D" id="1.25.40.10">
    <property type="entry name" value="Tetratricopeptide repeat domain"/>
    <property type="match status" value="2"/>
</dbReference>
<feature type="compositionally biased region" description="Basic and acidic residues" evidence="2">
    <location>
        <begin position="9"/>
        <end position="18"/>
    </location>
</feature>
<accession>A0A6L3MK00</accession>
<dbReference type="EMBL" id="VZOK01000193">
    <property type="protein sequence ID" value="KAB0630738.1"/>
    <property type="molecule type" value="Genomic_DNA"/>
</dbReference>
<dbReference type="Proteomes" id="UP000473470">
    <property type="component" value="Unassembled WGS sequence"/>
</dbReference>
<dbReference type="InterPro" id="IPR011990">
    <property type="entry name" value="TPR-like_helical_dom_sf"/>
</dbReference>
<dbReference type="InterPro" id="IPR019734">
    <property type="entry name" value="TPR_rpt"/>
</dbReference>
<name>A0A6L3MK00_9BURK</name>
<proteinExistence type="predicted"/>
<dbReference type="PROSITE" id="PS50005">
    <property type="entry name" value="TPR"/>
    <property type="match status" value="1"/>
</dbReference>
<feature type="region of interest" description="Disordered" evidence="2">
    <location>
        <begin position="1"/>
        <end position="20"/>
    </location>
</feature>
<feature type="repeat" description="TPR" evidence="1">
    <location>
        <begin position="220"/>
        <end position="253"/>
    </location>
</feature>
<feature type="non-terminal residue" evidence="3">
    <location>
        <position position="1"/>
    </location>
</feature>
<organism evidence="3 4">
    <name type="scientific">Burkholderia stagnalis</name>
    <dbReference type="NCBI Taxonomy" id="1503054"/>
    <lineage>
        <taxon>Bacteria</taxon>
        <taxon>Pseudomonadati</taxon>
        <taxon>Pseudomonadota</taxon>
        <taxon>Betaproteobacteria</taxon>
        <taxon>Burkholderiales</taxon>
        <taxon>Burkholderiaceae</taxon>
        <taxon>Burkholderia</taxon>
        <taxon>Burkholderia cepacia complex</taxon>
    </lineage>
</organism>
<protein>
    <submittedName>
        <fullName evidence="3">Cellulose biosynthesis protein</fullName>
    </submittedName>
</protein>
<feature type="non-terminal residue" evidence="3">
    <location>
        <position position="277"/>
    </location>
</feature>
<comment type="caution">
    <text evidence="3">The sequence shown here is derived from an EMBL/GenBank/DDBJ whole genome shotgun (WGS) entry which is preliminary data.</text>
</comment>
<reference evidence="3 4" key="1">
    <citation type="submission" date="2019-09" db="EMBL/GenBank/DDBJ databases">
        <title>Draft genome sequences of 48 bacterial type strains from the CCUG.</title>
        <authorList>
            <person name="Tunovic T."/>
            <person name="Pineiro-Iglesias B."/>
            <person name="Unosson C."/>
            <person name="Inganas E."/>
            <person name="Ohlen M."/>
            <person name="Cardew S."/>
            <person name="Jensie-Markopoulos S."/>
            <person name="Salva-Serra F."/>
            <person name="Jaen-Luchoro D."/>
            <person name="Karlsson R."/>
            <person name="Svensson-Stadler L."/>
            <person name="Chun J."/>
            <person name="Moore E."/>
        </authorList>
    </citation>
    <scope>NUCLEOTIDE SEQUENCE [LARGE SCALE GENOMIC DNA]</scope>
    <source>
        <strain evidence="3 4">CCUG 65686</strain>
    </source>
</reference>
<evidence type="ECO:0000256" key="1">
    <source>
        <dbReference type="PROSITE-ProRule" id="PRU00339"/>
    </source>
</evidence>
<keyword evidence="1" id="KW-0802">TPR repeat</keyword>
<evidence type="ECO:0000313" key="3">
    <source>
        <dbReference type="EMBL" id="KAB0630738.1"/>
    </source>
</evidence>
<dbReference type="SUPFAM" id="SSF48452">
    <property type="entry name" value="TPR-like"/>
    <property type="match status" value="1"/>
</dbReference>
<sequence length="277" mass="29760">QARAPGAADTRRAADEYRVATSGRQEMARIRLLARTGRSADAARRIVALFPNGAPSGALGAEYYQIVANGPGGPDAAIAALRRAVAADPDDADAALGLAKLLNQRSATRAEANRLAWALARRPDTDRTEAMAVWRRVLQSADTDPAYLDSMRAYLALVPDDTEFRDKVASMEQQRDAQRRLERDPNYIAQQRGLQALARGDLAAADPLLAQAARTRAGDADALGGLGLLRLREGRHDDARALFARAASLAPDQRGKWDSLARTAQFWGLLAQGRAAG</sequence>
<evidence type="ECO:0000313" key="4">
    <source>
        <dbReference type="Proteomes" id="UP000473470"/>
    </source>
</evidence>
<dbReference type="Pfam" id="PF14559">
    <property type="entry name" value="TPR_19"/>
    <property type="match status" value="1"/>
</dbReference>
<gene>
    <name evidence="3" type="ORF">F7R25_37285</name>
</gene>
<dbReference type="RefSeq" id="WP_170304077.1">
    <property type="nucleotide sequence ID" value="NZ_VZOK01000193.1"/>
</dbReference>
<evidence type="ECO:0000256" key="2">
    <source>
        <dbReference type="SAM" id="MobiDB-lite"/>
    </source>
</evidence>
<dbReference type="AlphaFoldDB" id="A0A6L3MK00"/>